<gene>
    <name evidence="1" type="ORF">TH3_21813</name>
</gene>
<dbReference type="GeneID" id="31929999"/>
<dbReference type="KEGG" id="txi:TH3_21813"/>
<reference evidence="1 2" key="1">
    <citation type="journal article" date="2012" name="J. Bacteriol.">
        <title>Genome sequence of Thalassospira xiamenensis type strain M-5.</title>
        <authorList>
            <person name="Lai Q."/>
            <person name="Shao Z."/>
        </authorList>
    </citation>
    <scope>NUCLEOTIDE SEQUENCE [LARGE SCALE GENOMIC DNA]</scope>
    <source>
        <strain evidence="1 2">M-5</strain>
    </source>
</reference>
<organism evidence="1 2">
    <name type="scientific">Thalassospira xiamenensis M-5 = DSM 17429</name>
    <dbReference type="NCBI Taxonomy" id="1123366"/>
    <lineage>
        <taxon>Bacteria</taxon>
        <taxon>Pseudomonadati</taxon>
        <taxon>Pseudomonadota</taxon>
        <taxon>Alphaproteobacteria</taxon>
        <taxon>Rhodospirillales</taxon>
        <taxon>Thalassospiraceae</taxon>
        <taxon>Thalassospira</taxon>
    </lineage>
</organism>
<evidence type="ECO:0000313" key="2">
    <source>
        <dbReference type="Proteomes" id="UP000007127"/>
    </source>
</evidence>
<sequence>MKITVDQIIEKFKDGARVLLPDNPGKRAIMLSCAAAIAAGTLAPGQVHANSLSIGEEGVRASAPADEASISKMMLDLEQAIDQQFPEMAGKITIYNFANSMDDNIAHITDRLGKDSEPFVNAMVKEGFRENRSFEEAMREGFSDATNLRQHMAEVVPFSTKGDRNACVVFPSSAIFNFDNHDYPNMVGAGYLVSLAVGHCANNMLYEAAEKRPGTSQADLKDLATVADLTAADWSHNLGYTINWESAVWQLEFANNPEDIRRNNADAIATHAALNHYSGYRNVTTAPEHITFDNIRASFDRAEQTFEAMASRTVGIDQVTQYNYDTAMEDIQAKIEAHFFNEDSFDEKGYRDYLAELSDIPKFASSYETVAHHMINIHERPEVDFTTRANRGTESFEASYAKLTQLSTDHPELDAVVRATADKYVNTFVSRAMLESNDKIDDYRAFEAAATKYFERIAEDPVYAAQVAEGEASLYGTITTGFMPSEFAANVKPNSLNLENDSEPTSPEI</sequence>
<dbReference type="AlphaFoldDB" id="A0AB72UK02"/>
<keyword evidence="1" id="KW-0614">Plasmid</keyword>
<name>A0AB72UK02_9PROT</name>
<dbReference type="RefSeq" id="WP_007091034.1">
    <property type="nucleotide sequence ID" value="NZ_CP004389.1"/>
</dbReference>
<proteinExistence type="predicted"/>
<protein>
    <submittedName>
        <fullName evidence="1">Uncharacterized protein</fullName>
    </submittedName>
</protein>
<geneLocation type="plasmid" evidence="2"/>
<dbReference type="EMBL" id="CP004389">
    <property type="protein sequence ID" value="AJD54435.1"/>
    <property type="molecule type" value="Genomic_DNA"/>
</dbReference>
<dbReference type="Proteomes" id="UP000007127">
    <property type="component" value="Plasmid"/>
</dbReference>
<accession>A0AB72UK02</accession>
<evidence type="ECO:0000313" key="1">
    <source>
        <dbReference type="EMBL" id="AJD54435.1"/>
    </source>
</evidence>